<organism evidence="1 2">
    <name type="scientific">Brevibacterium sandarakinum</name>
    <dbReference type="NCBI Taxonomy" id="629680"/>
    <lineage>
        <taxon>Bacteria</taxon>
        <taxon>Bacillati</taxon>
        <taxon>Actinomycetota</taxon>
        <taxon>Actinomycetes</taxon>
        <taxon>Micrococcales</taxon>
        <taxon>Brevibacteriaceae</taxon>
        <taxon>Brevibacterium</taxon>
    </lineage>
</organism>
<dbReference type="STRING" id="629680.SAMN04489751_2935"/>
<sequence>MYNVVHFQDLRATGAATTEISSALGCCLLKLDRGVYSVIRRCKVTSHRRFTRFAIDAAWMEYHETGRHRERSQRRKYQEHLDRLRILHYPHYRSGDVVWGVSAAKLHKLGLFDVPTQPVNVAHPVSSSRTGSLTRRRISVCEEDSSEVDGIRVTTPEKTALALITVLGPVSGFAVMEQVLRRSMLGTDEEAIFKMGYPPGTMSLVTDAVEGLFGPPISRMLRGAKNAQKLTALITPLSESYAESRASFNLHLLGLHNFVQQFDVKEGYRTLTRLDFLFEDCGVALYVDGTQKYVDGGFDVMNKESRQHNRLLSLGYKVIRFKFGEVMNVATFSRKLFDQAPELKQQCAKKLVL</sequence>
<reference evidence="1" key="1">
    <citation type="submission" date="2016-10" db="EMBL/GenBank/DDBJ databases">
        <authorList>
            <person name="Varghese N."/>
            <person name="Submissions S."/>
        </authorList>
    </citation>
    <scope>NUCLEOTIDE SEQUENCE [LARGE SCALE GENOMIC DNA]</scope>
    <source>
        <strain evidence="1">DSM 22082</strain>
    </source>
</reference>
<proteinExistence type="predicted"/>
<dbReference type="EMBL" id="LT629739">
    <property type="protein sequence ID" value="SDS81202.1"/>
    <property type="molecule type" value="Genomic_DNA"/>
</dbReference>
<protein>
    <recommendedName>
        <fullName evidence="3">DUF559 domain-containing protein</fullName>
    </recommendedName>
</protein>
<name>A0A1H1V8Y7_BRESA</name>
<evidence type="ECO:0000313" key="1">
    <source>
        <dbReference type="EMBL" id="SDS81202.1"/>
    </source>
</evidence>
<accession>A0A1H1V8Y7</accession>
<evidence type="ECO:0008006" key="3">
    <source>
        <dbReference type="Google" id="ProtNLM"/>
    </source>
</evidence>
<keyword evidence="2" id="KW-1185">Reference proteome</keyword>
<gene>
    <name evidence="1" type="ORF">SAMN04489751_2935</name>
</gene>
<dbReference type="AlphaFoldDB" id="A0A1H1V8Y7"/>
<dbReference type="RefSeq" id="WP_092106663.1">
    <property type="nucleotide sequence ID" value="NZ_LT629739.1"/>
</dbReference>
<dbReference type="Proteomes" id="UP000199700">
    <property type="component" value="Chromosome"/>
</dbReference>
<evidence type="ECO:0000313" key="2">
    <source>
        <dbReference type="Proteomes" id="UP000199700"/>
    </source>
</evidence>
<dbReference type="OrthoDB" id="4807776at2"/>